<feature type="compositionally biased region" description="Polar residues" evidence="5">
    <location>
        <begin position="1"/>
        <end position="13"/>
    </location>
</feature>
<evidence type="ECO:0000256" key="3">
    <source>
        <dbReference type="ARBA" id="ARBA00022833"/>
    </source>
</evidence>
<dbReference type="EMBL" id="CM000883">
    <property type="protein sequence ID" value="KQJ92686.1"/>
    <property type="molecule type" value="Genomic_DNA"/>
</dbReference>
<dbReference type="GO" id="GO:0008270">
    <property type="term" value="F:zinc ion binding"/>
    <property type="evidence" value="ECO:0007669"/>
    <property type="project" value="UniProtKB-KW"/>
</dbReference>
<sequence>MANPNSPWRNCSASKPAMEHSTAATPLSLDRHNKYTIPRSRRISNNEIPLVHCPHCKFRILNICTLKTDKNYDRQFYVCPTRTRDGGGCPFWEWEEGYEQYLVDEKLVPLDYQPVLESTKLRPIVLDKTNFKELREIAMLLKYLILVCGLVLASNVYAIVRSG</sequence>
<protein>
    <recommendedName>
        <fullName evidence="7">GRF-type domain-containing protein</fullName>
    </recommendedName>
</protein>
<dbReference type="Pfam" id="PF06839">
    <property type="entry name" value="Zn_ribbon_GRF"/>
    <property type="match status" value="1"/>
</dbReference>
<dbReference type="OrthoDB" id="693399at2759"/>
<keyword evidence="2 4" id="KW-0863">Zinc-finger</keyword>
<keyword evidence="3" id="KW-0862">Zinc</keyword>
<evidence type="ECO:0000256" key="4">
    <source>
        <dbReference type="PROSITE-ProRule" id="PRU01343"/>
    </source>
</evidence>
<dbReference type="EnsemblPlants" id="KQJ92686">
    <property type="protein sequence ID" value="KQJ92686"/>
    <property type="gene ID" value="BRADI_4g45247v3"/>
</dbReference>
<proteinExistence type="predicted"/>
<dbReference type="AlphaFoldDB" id="A0A0Q3EZ74"/>
<evidence type="ECO:0000256" key="2">
    <source>
        <dbReference type="ARBA" id="ARBA00022771"/>
    </source>
</evidence>
<evidence type="ECO:0000256" key="5">
    <source>
        <dbReference type="SAM" id="MobiDB-lite"/>
    </source>
</evidence>
<dbReference type="PANTHER" id="PTHR33680">
    <property type="entry name" value="OS07G0190500 PROTEIN"/>
    <property type="match status" value="1"/>
</dbReference>
<evidence type="ECO:0000256" key="6">
    <source>
        <dbReference type="SAM" id="Phobius"/>
    </source>
</evidence>
<evidence type="ECO:0000259" key="7">
    <source>
        <dbReference type="PROSITE" id="PS51999"/>
    </source>
</evidence>
<organism evidence="8">
    <name type="scientific">Brachypodium distachyon</name>
    <name type="common">Purple false brome</name>
    <name type="synonym">Trachynia distachya</name>
    <dbReference type="NCBI Taxonomy" id="15368"/>
    <lineage>
        <taxon>Eukaryota</taxon>
        <taxon>Viridiplantae</taxon>
        <taxon>Streptophyta</taxon>
        <taxon>Embryophyta</taxon>
        <taxon>Tracheophyta</taxon>
        <taxon>Spermatophyta</taxon>
        <taxon>Magnoliopsida</taxon>
        <taxon>Liliopsida</taxon>
        <taxon>Poales</taxon>
        <taxon>Poaceae</taxon>
        <taxon>BOP clade</taxon>
        <taxon>Pooideae</taxon>
        <taxon>Stipodae</taxon>
        <taxon>Brachypodieae</taxon>
        <taxon>Brachypodium</taxon>
    </lineage>
</organism>
<reference evidence="8" key="2">
    <citation type="submission" date="2017-06" db="EMBL/GenBank/DDBJ databases">
        <title>WGS assembly of Brachypodium distachyon.</title>
        <authorList>
            <consortium name="The International Brachypodium Initiative"/>
            <person name="Lucas S."/>
            <person name="Harmon-Smith M."/>
            <person name="Lail K."/>
            <person name="Tice H."/>
            <person name="Grimwood J."/>
            <person name="Bruce D."/>
            <person name="Barry K."/>
            <person name="Shu S."/>
            <person name="Lindquist E."/>
            <person name="Wang M."/>
            <person name="Pitluck S."/>
            <person name="Vogel J.P."/>
            <person name="Garvin D.F."/>
            <person name="Mockler T.C."/>
            <person name="Schmutz J."/>
            <person name="Rokhsar D."/>
            <person name="Bevan M.W."/>
        </authorList>
    </citation>
    <scope>NUCLEOTIDE SEQUENCE</scope>
    <source>
        <strain evidence="8">Bd21</strain>
    </source>
</reference>
<dbReference type="Proteomes" id="UP000008810">
    <property type="component" value="Chromosome 4"/>
</dbReference>
<reference evidence="9" key="3">
    <citation type="submission" date="2018-08" db="UniProtKB">
        <authorList>
            <consortium name="EnsemblPlants"/>
        </authorList>
    </citation>
    <scope>IDENTIFICATION</scope>
    <source>
        <strain evidence="9">cv. Bd21</strain>
    </source>
</reference>
<dbReference type="Gramene" id="KQJ92686">
    <property type="protein sequence ID" value="KQJ92686"/>
    <property type="gene ID" value="BRADI_4g45247v3"/>
</dbReference>
<evidence type="ECO:0000256" key="1">
    <source>
        <dbReference type="ARBA" id="ARBA00022723"/>
    </source>
</evidence>
<keyword evidence="6" id="KW-1133">Transmembrane helix</keyword>
<dbReference type="PANTHER" id="PTHR33680:SF5">
    <property type="entry name" value="GRF-TYPE DOMAIN-CONTAINING PROTEIN"/>
    <property type="match status" value="1"/>
</dbReference>
<dbReference type="InterPro" id="IPR010666">
    <property type="entry name" value="Znf_GRF"/>
</dbReference>
<dbReference type="InParanoid" id="A0A0Q3EZ74"/>
<gene>
    <name evidence="8" type="ORF">BRADI_4g45247v3</name>
</gene>
<keyword evidence="10" id="KW-1185">Reference proteome</keyword>
<dbReference type="FunCoup" id="A0A0Q3EZ74">
    <property type="interactions" value="755"/>
</dbReference>
<dbReference type="STRING" id="15368.A0A0Q3EZ74"/>
<feature type="domain" description="GRF-type" evidence="7">
    <location>
        <begin position="53"/>
        <end position="98"/>
    </location>
</feature>
<evidence type="ECO:0000313" key="8">
    <source>
        <dbReference type="EMBL" id="KQJ92686.1"/>
    </source>
</evidence>
<keyword evidence="1" id="KW-0479">Metal-binding</keyword>
<evidence type="ECO:0000313" key="9">
    <source>
        <dbReference type="EnsemblPlants" id="KQJ92686"/>
    </source>
</evidence>
<evidence type="ECO:0000313" key="10">
    <source>
        <dbReference type="Proteomes" id="UP000008810"/>
    </source>
</evidence>
<feature type="region of interest" description="Disordered" evidence="5">
    <location>
        <begin position="1"/>
        <end position="25"/>
    </location>
</feature>
<dbReference type="PROSITE" id="PS51999">
    <property type="entry name" value="ZF_GRF"/>
    <property type="match status" value="1"/>
</dbReference>
<keyword evidence="6" id="KW-0472">Membrane</keyword>
<feature type="transmembrane region" description="Helical" evidence="6">
    <location>
        <begin position="140"/>
        <end position="160"/>
    </location>
</feature>
<name>A0A0Q3EZ74_BRADI</name>
<keyword evidence="6" id="KW-0812">Transmembrane</keyword>
<reference evidence="8 9" key="1">
    <citation type="journal article" date="2010" name="Nature">
        <title>Genome sequencing and analysis of the model grass Brachypodium distachyon.</title>
        <authorList>
            <consortium name="International Brachypodium Initiative"/>
        </authorList>
    </citation>
    <scope>NUCLEOTIDE SEQUENCE [LARGE SCALE GENOMIC DNA]</scope>
    <source>
        <strain evidence="8 9">Bd21</strain>
    </source>
</reference>
<accession>A0A0Q3EZ74</accession>